<evidence type="ECO:0000256" key="5">
    <source>
        <dbReference type="ARBA" id="ARBA00023136"/>
    </source>
</evidence>
<sequence length="209" mass="23804">MYIQVFLVGLLAAMSPGPDFFIVMKNSLDFGSRTGIATAIGIALALVIHITYTILGFTVILQKYPAVFIIIQLLGAAYLIWLGWNAIRSTSKETNEITEDLKNEKISKNLFQAFKEGFLCNVLNPKSALFFLSIFSQFISTNTPDWIRWVYGVEIIFAVGLWFVVLATIISYGKFRLFYRRYSFWFDRFLGTVIILFALKIIFSVVKST</sequence>
<comment type="subcellular location">
    <subcellularLocation>
        <location evidence="1">Cell membrane</location>
        <topology evidence="1">Multi-pass membrane protein</topology>
    </subcellularLocation>
</comment>
<evidence type="ECO:0000256" key="6">
    <source>
        <dbReference type="SAM" id="Phobius"/>
    </source>
</evidence>
<feature type="transmembrane region" description="Helical" evidence="6">
    <location>
        <begin position="36"/>
        <end position="60"/>
    </location>
</feature>
<dbReference type="EMBL" id="FMIK01000015">
    <property type="protein sequence ID" value="SCL84375.1"/>
    <property type="molecule type" value="Genomic_DNA"/>
</dbReference>
<gene>
    <name evidence="7" type="ORF">BCB44BAC_00547</name>
</gene>
<accession>A0AAX2CCI1</accession>
<feature type="transmembrane region" description="Helical" evidence="6">
    <location>
        <begin position="6"/>
        <end position="24"/>
    </location>
</feature>
<dbReference type="PIRSF" id="PIRSF006324">
    <property type="entry name" value="LeuE"/>
    <property type="match status" value="1"/>
</dbReference>
<dbReference type="InterPro" id="IPR001123">
    <property type="entry name" value="LeuE-type"/>
</dbReference>
<dbReference type="GO" id="GO:0005886">
    <property type="term" value="C:plasma membrane"/>
    <property type="evidence" value="ECO:0007669"/>
    <property type="project" value="UniProtKB-SubCell"/>
</dbReference>
<evidence type="ECO:0000256" key="1">
    <source>
        <dbReference type="ARBA" id="ARBA00004651"/>
    </source>
</evidence>
<organism evidence="7 8">
    <name type="scientific">Bacillus cytotoxicus</name>
    <dbReference type="NCBI Taxonomy" id="580165"/>
    <lineage>
        <taxon>Bacteria</taxon>
        <taxon>Bacillati</taxon>
        <taxon>Bacillota</taxon>
        <taxon>Bacilli</taxon>
        <taxon>Bacillales</taxon>
        <taxon>Bacillaceae</taxon>
        <taxon>Bacillus</taxon>
        <taxon>Bacillus cereus group</taxon>
    </lineage>
</organism>
<evidence type="ECO:0000256" key="3">
    <source>
        <dbReference type="ARBA" id="ARBA00022692"/>
    </source>
</evidence>
<keyword evidence="3 6" id="KW-0812">Transmembrane</keyword>
<dbReference type="GeneID" id="33895838"/>
<reference evidence="7 8" key="1">
    <citation type="submission" date="2016-08" db="EMBL/GenBank/DDBJ databases">
        <authorList>
            <person name="Loux V."/>
            <person name="Rue O."/>
        </authorList>
    </citation>
    <scope>NUCLEOTIDE SEQUENCE [LARGE SCALE GENOMIC DNA]</scope>
    <source>
        <strain evidence="7 8">AFSSA_08CEB44bac</strain>
    </source>
</reference>
<dbReference type="PANTHER" id="PTHR30086">
    <property type="entry name" value="ARGININE EXPORTER PROTEIN ARGO"/>
    <property type="match status" value="1"/>
</dbReference>
<dbReference type="PANTHER" id="PTHR30086:SF20">
    <property type="entry name" value="ARGININE EXPORTER PROTEIN ARGO-RELATED"/>
    <property type="match status" value="1"/>
</dbReference>
<proteinExistence type="predicted"/>
<evidence type="ECO:0000256" key="2">
    <source>
        <dbReference type="ARBA" id="ARBA00022475"/>
    </source>
</evidence>
<dbReference type="GO" id="GO:0015171">
    <property type="term" value="F:amino acid transmembrane transporter activity"/>
    <property type="evidence" value="ECO:0007669"/>
    <property type="project" value="TreeGrafter"/>
</dbReference>
<name>A0AAX2CCI1_9BACI</name>
<keyword evidence="5 6" id="KW-0472">Membrane</keyword>
<dbReference type="Pfam" id="PF01810">
    <property type="entry name" value="LysE"/>
    <property type="match status" value="1"/>
</dbReference>
<dbReference type="Proteomes" id="UP000242164">
    <property type="component" value="Unassembled WGS sequence"/>
</dbReference>
<keyword evidence="2" id="KW-1003">Cell membrane</keyword>
<evidence type="ECO:0000313" key="7">
    <source>
        <dbReference type="EMBL" id="SCL84375.1"/>
    </source>
</evidence>
<evidence type="ECO:0000256" key="4">
    <source>
        <dbReference type="ARBA" id="ARBA00022989"/>
    </source>
</evidence>
<dbReference type="AlphaFoldDB" id="A0AAX2CCI1"/>
<feature type="transmembrane region" description="Helical" evidence="6">
    <location>
        <begin position="151"/>
        <end position="173"/>
    </location>
</feature>
<comment type="caution">
    <text evidence="7">The sequence shown here is derived from an EMBL/GenBank/DDBJ whole genome shotgun (WGS) entry which is preliminary data.</text>
</comment>
<dbReference type="RefSeq" id="WP_011983587.1">
    <property type="nucleotide sequence ID" value="NZ_CP024096.1"/>
</dbReference>
<keyword evidence="4 6" id="KW-1133">Transmembrane helix</keyword>
<protein>
    <submittedName>
        <fullName evidence="7">Lysine exporter protein (LYSE/YGGA)</fullName>
    </submittedName>
</protein>
<evidence type="ECO:0000313" key="8">
    <source>
        <dbReference type="Proteomes" id="UP000242164"/>
    </source>
</evidence>
<feature type="transmembrane region" description="Helical" evidence="6">
    <location>
        <begin position="185"/>
        <end position="206"/>
    </location>
</feature>
<feature type="transmembrane region" description="Helical" evidence="6">
    <location>
        <begin position="66"/>
        <end position="84"/>
    </location>
</feature>